<dbReference type="Pfam" id="PF25954">
    <property type="entry name" value="Beta-barrel_RND_2"/>
    <property type="match status" value="1"/>
</dbReference>
<evidence type="ECO:0000259" key="4">
    <source>
        <dbReference type="Pfam" id="PF25917"/>
    </source>
</evidence>
<organism evidence="6">
    <name type="scientific">bioreactor metagenome</name>
    <dbReference type="NCBI Taxonomy" id="1076179"/>
    <lineage>
        <taxon>unclassified sequences</taxon>
        <taxon>metagenomes</taxon>
        <taxon>ecological metagenomes</taxon>
    </lineage>
</organism>
<reference evidence="6" key="1">
    <citation type="submission" date="2019-08" db="EMBL/GenBank/DDBJ databases">
        <authorList>
            <person name="Kucharzyk K."/>
            <person name="Murdoch R.W."/>
            <person name="Higgins S."/>
            <person name="Loffler F."/>
        </authorList>
    </citation>
    <scope>NUCLEOTIDE SEQUENCE</scope>
</reference>
<dbReference type="PROSITE" id="PS51257">
    <property type="entry name" value="PROKAR_LIPOPROTEIN"/>
    <property type="match status" value="1"/>
</dbReference>
<dbReference type="InterPro" id="IPR058792">
    <property type="entry name" value="Beta-barrel_RND_2"/>
</dbReference>
<feature type="domain" description="Multidrug resistance protein MdtA-like barrel-sandwich hybrid" evidence="4">
    <location>
        <begin position="59"/>
        <end position="197"/>
    </location>
</feature>
<dbReference type="FunFam" id="2.40.30.170:FF:000010">
    <property type="entry name" value="Efflux RND transporter periplasmic adaptor subunit"/>
    <property type="match status" value="1"/>
</dbReference>
<accession>A0A644UJ05</accession>
<gene>
    <name evidence="6" type="primary">macA_7</name>
    <name evidence="6" type="ORF">SDC9_24860</name>
</gene>
<comment type="similarity">
    <text evidence="1">Belongs to the membrane fusion protein (MFP) (TC 8.A.1) family.</text>
</comment>
<dbReference type="Pfam" id="PF25917">
    <property type="entry name" value="BSH_RND"/>
    <property type="match status" value="1"/>
</dbReference>
<name>A0A644UJ05_9ZZZZ</name>
<dbReference type="NCBIfam" id="TIGR01730">
    <property type="entry name" value="RND_mfp"/>
    <property type="match status" value="1"/>
</dbReference>
<sequence>MKRKTRLIIISMLVLATGAGIVYSCGGGKAALSVDTAAVERGNVSISVTATGTLEAITTVEVGTQVSGVIERLYADFNSVVKKGQLLAKLDETMLRATLNQSEATLMDAEADLSYQTGNYQRMKSLYDKNLIAQADFDQAEYSYKRALASVANAKASLQRNQVNLTYASIYSPIDGVVLNRAVDEGQTVAASFNTPTLFTIANDLTRMEVQASVDEADIGQVREGQRVEFTVDAFPGVEFEGTVTEIRLKPVVTSNVVTYTVIINAPNPDKKLMPGMTASVAIFLSEADSVLVIPSKALKFKPEAEHTTGKTMMTGRPDRGEMVWVYEGGRMLPRGVKTGLSDGSITEITNGLKEGEEVILAARSAEKSSKNEKTATSPFVPKRPGSANKNNPPQPPPQ</sequence>
<dbReference type="Gene3D" id="2.40.30.170">
    <property type="match status" value="1"/>
</dbReference>
<dbReference type="Gene3D" id="1.10.287.470">
    <property type="entry name" value="Helix hairpin bin"/>
    <property type="match status" value="1"/>
</dbReference>
<dbReference type="AlphaFoldDB" id="A0A644UJ05"/>
<evidence type="ECO:0000259" key="5">
    <source>
        <dbReference type="Pfam" id="PF25954"/>
    </source>
</evidence>
<evidence type="ECO:0000256" key="2">
    <source>
        <dbReference type="SAM" id="MobiDB-lite"/>
    </source>
</evidence>
<feature type="compositionally biased region" description="Basic and acidic residues" evidence="2">
    <location>
        <begin position="365"/>
        <end position="374"/>
    </location>
</feature>
<dbReference type="PANTHER" id="PTHR30469:SF33">
    <property type="entry name" value="SLR1207 PROTEIN"/>
    <property type="match status" value="1"/>
</dbReference>
<feature type="region of interest" description="Disordered" evidence="2">
    <location>
        <begin position="364"/>
        <end position="399"/>
    </location>
</feature>
<comment type="caution">
    <text evidence="6">The sequence shown here is derived from an EMBL/GenBank/DDBJ whole genome shotgun (WGS) entry which is preliminary data.</text>
</comment>
<feature type="domain" description="CusB-like beta-barrel" evidence="5">
    <location>
        <begin position="210"/>
        <end position="282"/>
    </location>
</feature>
<proteinExistence type="inferred from homology"/>
<dbReference type="PANTHER" id="PTHR30469">
    <property type="entry name" value="MULTIDRUG RESISTANCE PROTEIN MDTA"/>
    <property type="match status" value="1"/>
</dbReference>
<dbReference type="SUPFAM" id="SSF111369">
    <property type="entry name" value="HlyD-like secretion proteins"/>
    <property type="match status" value="1"/>
</dbReference>
<dbReference type="Gene3D" id="2.40.50.100">
    <property type="match status" value="1"/>
</dbReference>
<dbReference type="InterPro" id="IPR006143">
    <property type="entry name" value="RND_pump_MFP"/>
</dbReference>
<dbReference type="InterPro" id="IPR058625">
    <property type="entry name" value="MdtA-like_BSH"/>
</dbReference>
<dbReference type="Gene3D" id="2.40.420.20">
    <property type="match status" value="1"/>
</dbReference>
<protein>
    <submittedName>
        <fullName evidence="6">Macrolide export protein MacA</fullName>
    </submittedName>
</protein>
<evidence type="ECO:0000259" key="3">
    <source>
        <dbReference type="Pfam" id="PF25876"/>
    </source>
</evidence>
<dbReference type="InterPro" id="IPR058624">
    <property type="entry name" value="MdtA-like_HH"/>
</dbReference>
<dbReference type="EMBL" id="VSSQ01000122">
    <property type="protein sequence ID" value="MPL78987.1"/>
    <property type="molecule type" value="Genomic_DNA"/>
</dbReference>
<dbReference type="GO" id="GO:0015562">
    <property type="term" value="F:efflux transmembrane transporter activity"/>
    <property type="evidence" value="ECO:0007669"/>
    <property type="project" value="TreeGrafter"/>
</dbReference>
<dbReference type="GO" id="GO:1990281">
    <property type="term" value="C:efflux pump complex"/>
    <property type="evidence" value="ECO:0007669"/>
    <property type="project" value="TreeGrafter"/>
</dbReference>
<feature type="domain" description="Multidrug resistance protein MdtA-like alpha-helical hairpin" evidence="3">
    <location>
        <begin position="98"/>
        <end position="168"/>
    </location>
</feature>
<dbReference type="Pfam" id="PF25876">
    <property type="entry name" value="HH_MFP_RND"/>
    <property type="match status" value="1"/>
</dbReference>
<evidence type="ECO:0000256" key="1">
    <source>
        <dbReference type="ARBA" id="ARBA00009477"/>
    </source>
</evidence>
<evidence type="ECO:0000313" key="6">
    <source>
        <dbReference type="EMBL" id="MPL78987.1"/>
    </source>
</evidence>